<protein>
    <submittedName>
        <fullName evidence="4">G_PROTEIN_RECEP_F1_2 domain-containing protein</fullName>
    </submittedName>
</protein>
<dbReference type="Proteomes" id="UP000271162">
    <property type="component" value="Unassembled WGS sequence"/>
</dbReference>
<evidence type="ECO:0000256" key="1">
    <source>
        <dbReference type="SAM" id="Phobius"/>
    </source>
</evidence>
<keyword evidence="3" id="KW-1185">Reference proteome</keyword>
<reference evidence="2 3" key="2">
    <citation type="submission" date="2018-11" db="EMBL/GenBank/DDBJ databases">
        <authorList>
            <consortium name="Pathogen Informatics"/>
        </authorList>
    </citation>
    <scope>NUCLEOTIDE SEQUENCE [LARGE SCALE GENOMIC DNA]</scope>
</reference>
<keyword evidence="1" id="KW-0812">Transmembrane</keyword>
<feature type="transmembrane region" description="Helical" evidence="1">
    <location>
        <begin position="65"/>
        <end position="86"/>
    </location>
</feature>
<accession>A0A0N4YWP1</accession>
<evidence type="ECO:0000313" key="3">
    <source>
        <dbReference type="Proteomes" id="UP000271162"/>
    </source>
</evidence>
<feature type="transmembrane region" description="Helical" evidence="1">
    <location>
        <begin position="106"/>
        <end position="128"/>
    </location>
</feature>
<dbReference type="WBParaSite" id="NBR_0002166301-mRNA-1">
    <property type="protein sequence ID" value="NBR_0002166301-mRNA-1"/>
    <property type="gene ID" value="NBR_0002166301"/>
</dbReference>
<feature type="transmembrane region" description="Helical" evidence="1">
    <location>
        <begin position="195"/>
        <end position="215"/>
    </location>
</feature>
<dbReference type="Gene3D" id="1.20.1070.10">
    <property type="entry name" value="Rhodopsin 7-helix transmembrane proteins"/>
    <property type="match status" value="1"/>
</dbReference>
<keyword evidence="1" id="KW-0472">Membrane</keyword>
<proteinExistence type="predicted"/>
<keyword evidence="1" id="KW-1133">Transmembrane helix</keyword>
<gene>
    <name evidence="2" type="ORF">NBR_LOCUS21664</name>
</gene>
<name>A0A0N4YWP1_NIPBR</name>
<feature type="transmembrane region" description="Helical" evidence="1">
    <location>
        <begin position="148"/>
        <end position="175"/>
    </location>
</feature>
<dbReference type="OMA" id="KRKQMAI"/>
<sequence>MVCVASTICILIFSTKELRSNYMMYLALSVGDLINGASFVAAGVFRNVLIFNGRLFEKTDGMDCLFKTPWAVLMLVAATINLFIALERIAALQFSTWYRVFWREHYKLYLVLIAASLTFVFVVLAFVINALDTHILPNRVCAVMDSTGIVYGTIHYGLIALAYLCSFIALASTFLRINRSLTPSKDEVRRQRMMLAINAISVLLVSVPNTVVILSEWKSPKFSDLMIG</sequence>
<evidence type="ECO:0000313" key="4">
    <source>
        <dbReference type="WBParaSite" id="NBR_0002166301-mRNA-1"/>
    </source>
</evidence>
<organism evidence="4">
    <name type="scientific">Nippostrongylus brasiliensis</name>
    <name type="common">Rat hookworm</name>
    <dbReference type="NCBI Taxonomy" id="27835"/>
    <lineage>
        <taxon>Eukaryota</taxon>
        <taxon>Metazoa</taxon>
        <taxon>Ecdysozoa</taxon>
        <taxon>Nematoda</taxon>
        <taxon>Chromadorea</taxon>
        <taxon>Rhabditida</taxon>
        <taxon>Rhabditina</taxon>
        <taxon>Rhabditomorpha</taxon>
        <taxon>Strongyloidea</taxon>
        <taxon>Heligmosomidae</taxon>
        <taxon>Nippostrongylus</taxon>
    </lineage>
</organism>
<reference evidence="4" key="1">
    <citation type="submission" date="2017-02" db="UniProtKB">
        <authorList>
            <consortium name="WormBaseParasite"/>
        </authorList>
    </citation>
    <scope>IDENTIFICATION</scope>
</reference>
<evidence type="ECO:0000313" key="2">
    <source>
        <dbReference type="EMBL" id="VDL85822.1"/>
    </source>
</evidence>
<dbReference type="AlphaFoldDB" id="A0A0N4YWP1"/>
<dbReference type="EMBL" id="UYSL01026670">
    <property type="protein sequence ID" value="VDL85822.1"/>
    <property type="molecule type" value="Genomic_DNA"/>
</dbReference>
<dbReference type="SUPFAM" id="SSF81321">
    <property type="entry name" value="Family A G protein-coupled receptor-like"/>
    <property type="match status" value="1"/>
</dbReference>
<feature type="transmembrane region" description="Helical" evidence="1">
    <location>
        <begin position="22"/>
        <end position="45"/>
    </location>
</feature>